<dbReference type="GO" id="GO:0051295">
    <property type="term" value="P:establishment of meiotic spindle localization"/>
    <property type="evidence" value="ECO:0007669"/>
    <property type="project" value="TreeGrafter"/>
</dbReference>
<keyword evidence="5" id="KW-0479">Metal-binding</keyword>
<dbReference type="PROSITE" id="PS50157">
    <property type="entry name" value="ZINC_FINGER_C2H2_2"/>
    <property type="match status" value="2"/>
</dbReference>
<keyword evidence="4" id="KW-0112">Calmodulin-binding</keyword>
<proteinExistence type="predicted"/>
<dbReference type="OrthoDB" id="165414at2759"/>
<reference evidence="8 9" key="1">
    <citation type="journal article" date="2014" name="Genome Biol. Evol.">
        <title>The secreted proteins of Achlya hypogyna and Thraustotheca clavata identify the ancestral oomycete secretome and reveal gene acquisitions by horizontal gene transfer.</title>
        <authorList>
            <person name="Misner I."/>
            <person name="Blouin N."/>
            <person name="Leonard G."/>
            <person name="Richards T.A."/>
            <person name="Lane C.E."/>
        </authorList>
    </citation>
    <scope>NUCLEOTIDE SEQUENCE [LARGE SCALE GENOMIC DNA]</scope>
    <source>
        <strain evidence="8 9">ATCC 48635</strain>
    </source>
</reference>
<keyword evidence="2" id="KW-0963">Cytoplasm</keyword>
<sequence>MSTALAAARAKTKGKSLLKDVLNAHGDINTPEEKATALSDWNKRKTAAMSAGAWEWRAGASPYLLPQHKVDPAKVAIEVASLVNIGKEMALVLAAGTPSSKTKPPPPPPKTCSWSLLHDGKFYVCSNMLRADSEIKGRRCHWHAPTCRCPSHEGPPAKIPVPNGDAMCLPCFAAAHAGEAKAKQTPVVIGLLRLPGVRITDAQNVQDKTSNLVMAATKADGAVYSATSVCSWQAFQPGQSSIKPYICTNRVLQHPVYLTYMPHCGYHTPTCVYSNTQRRGTCPEIGAFNKHGLCKNHYEALVSTFALPARQADKSYSSVFECPNVVNTALDGDQSAKKHPLAPRGPPPPPPKPPTEPGGNRSLFHRFAPAALRTLWWQINFVRKGPRVAVALQRVFRGNRGRKRVHALKMILYAEKRRAACLFLQTLWRRRQAQRYMVTYKRKLLFAVHFIQRLVRGFLGRRRAKHTRALHRLYWAVGVYLAAHKAVDILRARVDLRRRDLSHDDQLALYLFRRRRAAQILARAMREWKTRRALALLLAQTKFRQFLAAISIQRAWKLFLRRRYLTQRYTAAQTIQARVRGRLTRVLWRGDPGISSTIGFVSQISAFVYRHDVLLPHAGPSYSALTFKLRCDVASRAIQRLYRGFKGRLAANAVWVHMEKRWLWIDSDVQGTSLDTPLGDVGHLTSAVERSGLKHKLPSASYHTDKEYHMRKIYTGPMSPFGHAFKDIDDLYRDMHAERCDTVPPVTCKAPEAPARAPDVALTKAHGIAELKLASHVPTMFHSHKHVGISADMALYPVGTLVHVRMGPRRQMHATSHPGRITKQHQESNCVDIAFLPGLRSLRGIAITEEKHVRIDRLSLQLQAPAVVAPTVTDVANNALTAVRAIDVARPVSGLADTVAPPTNMSLAAAYHEMVVTLRRRHTELFASKREFIDYVFHHDNLLGQYWLRLIHDIATGNNTEPGYVPALHSLDGFIQPLPAVAATLKTKLEQLGYKSEPSANAAPPQPEVASTPARAVPTTTVDDMHTLFHEGDEAASPRIKDDTELAHDQLSLADIHKLVYHLKSIPRVTVLDPIIKVTTRSVRTFVCSHPACGRCFSTNDAARSHQHVHANKVRLVAGDPLVDQYMAMHWPPESPWRDDNHSFMQSKVGYFKCPECDREYSTKRELYRHASEAHGREAAKDRQSQTNRQMIWLGTGERIEDLSIAFPPLFRGLQTPCPACNAKPQRPAVRCRRYPSLSILSKDSDAVIFTTEYPTFAPEVQLSCATCGQFGGPNQEMLLRRYVRIEALVRDTEDWIIGYLYRPPPVAASTQQALVWGYDYRNEVLVDTTHVVCIRATQVVGYAMIYACSRTYFHRFYRGTSGHMEKFCRPLRPESVANASAVKNQIVDTHARAQTRS</sequence>
<accession>A0A1V9Y6F1</accession>
<dbReference type="Proteomes" id="UP000243579">
    <property type="component" value="Unassembled WGS sequence"/>
</dbReference>
<dbReference type="GO" id="GO:0000278">
    <property type="term" value="P:mitotic cell cycle"/>
    <property type="evidence" value="ECO:0007669"/>
    <property type="project" value="TreeGrafter"/>
</dbReference>
<feature type="domain" description="C2H2-type" evidence="7">
    <location>
        <begin position="1152"/>
        <end position="1180"/>
    </location>
</feature>
<dbReference type="PROSITE" id="PS50096">
    <property type="entry name" value="IQ"/>
    <property type="match status" value="3"/>
</dbReference>
<dbReference type="InterPro" id="IPR000048">
    <property type="entry name" value="IQ_motif_EF-hand-BS"/>
</dbReference>
<organism evidence="8 9">
    <name type="scientific">Achlya hypogyna</name>
    <name type="common">Oomycete</name>
    <name type="synonym">Protoachlya hypogyna</name>
    <dbReference type="NCBI Taxonomy" id="1202772"/>
    <lineage>
        <taxon>Eukaryota</taxon>
        <taxon>Sar</taxon>
        <taxon>Stramenopiles</taxon>
        <taxon>Oomycota</taxon>
        <taxon>Saprolegniomycetes</taxon>
        <taxon>Saprolegniales</taxon>
        <taxon>Achlyaceae</taxon>
        <taxon>Achlya</taxon>
    </lineage>
</organism>
<dbReference type="InterPro" id="IPR013087">
    <property type="entry name" value="Znf_C2H2_type"/>
</dbReference>
<evidence type="ECO:0000256" key="5">
    <source>
        <dbReference type="PROSITE-ProRule" id="PRU00042"/>
    </source>
</evidence>
<evidence type="ECO:0000256" key="2">
    <source>
        <dbReference type="ARBA" id="ARBA00022490"/>
    </source>
</evidence>
<evidence type="ECO:0000256" key="6">
    <source>
        <dbReference type="SAM" id="MobiDB-lite"/>
    </source>
</evidence>
<dbReference type="Gene3D" id="3.30.160.60">
    <property type="entry name" value="Classic Zinc Finger"/>
    <property type="match status" value="1"/>
</dbReference>
<comment type="caution">
    <text evidence="8">The sequence shown here is derived from an EMBL/GenBank/DDBJ whole genome shotgun (WGS) entry which is preliminary data.</text>
</comment>
<dbReference type="SMART" id="SM00015">
    <property type="entry name" value="IQ"/>
    <property type="match status" value="5"/>
</dbReference>
<dbReference type="GO" id="GO:0005737">
    <property type="term" value="C:cytoplasm"/>
    <property type="evidence" value="ECO:0007669"/>
    <property type="project" value="UniProtKB-SubCell"/>
</dbReference>
<evidence type="ECO:0000256" key="3">
    <source>
        <dbReference type="ARBA" id="ARBA00022737"/>
    </source>
</evidence>
<dbReference type="EMBL" id="JNBR01002823">
    <property type="protein sequence ID" value="OQR81287.1"/>
    <property type="molecule type" value="Genomic_DNA"/>
</dbReference>
<evidence type="ECO:0000313" key="8">
    <source>
        <dbReference type="EMBL" id="OQR81287.1"/>
    </source>
</evidence>
<dbReference type="GO" id="GO:0008270">
    <property type="term" value="F:zinc ion binding"/>
    <property type="evidence" value="ECO:0007669"/>
    <property type="project" value="UniProtKB-KW"/>
</dbReference>
<evidence type="ECO:0000256" key="1">
    <source>
        <dbReference type="ARBA" id="ARBA00004496"/>
    </source>
</evidence>
<keyword evidence="5" id="KW-0863">Zinc-finger</keyword>
<dbReference type="PANTHER" id="PTHR22706">
    <property type="entry name" value="ASSEMBLY FACTOR FOR SPINDLE MICROTUBULES"/>
    <property type="match status" value="1"/>
</dbReference>
<dbReference type="InterPro" id="IPR051185">
    <property type="entry name" value="ASPM"/>
</dbReference>
<keyword evidence="5" id="KW-0862">Zinc</keyword>
<feature type="domain" description="C2H2-type" evidence="7">
    <location>
        <begin position="1086"/>
        <end position="1115"/>
    </location>
</feature>
<feature type="compositionally biased region" description="Pro residues" evidence="6">
    <location>
        <begin position="343"/>
        <end position="356"/>
    </location>
</feature>
<keyword evidence="3" id="KW-0677">Repeat</keyword>
<feature type="region of interest" description="Disordered" evidence="6">
    <location>
        <begin position="333"/>
        <end position="361"/>
    </location>
</feature>
<dbReference type="PANTHER" id="PTHR22706:SF1">
    <property type="entry name" value="ASSEMBLY FACTOR FOR SPINDLE MICROTUBULES"/>
    <property type="match status" value="1"/>
</dbReference>
<dbReference type="GO" id="GO:0000922">
    <property type="term" value="C:spindle pole"/>
    <property type="evidence" value="ECO:0007669"/>
    <property type="project" value="TreeGrafter"/>
</dbReference>
<dbReference type="STRING" id="1202772.A0A1V9Y6F1"/>
<keyword evidence="9" id="KW-1185">Reference proteome</keyword>
<protein>
    <recommendedName>
        <fullName evidence="7">C2H2-type domain-containing protein</fullName>
    </recommendedName>
</protein>
<evidence type="ECO:0000313" key="9">
    <source>
        <dbReference type="Proteomes" id="UP000243579"/>
    </source>
</evidence>
<dbReference type="SMART" id="SM00355">
    <property type="entry name" value="ZnF_C2H2"/>
    <property type="match status" value="2"/>
</dbReference>
<dbReference type="GO" id="GO:0005516">
    <property type="term" value="F:calmodulin binding"/>
    <property type="evidence" value="ECO:0007669"/>
    <property type="project" value="UniProtKB-KW"/>
</dbReference>
<dbReference type="PROSITE" id="PS00028">
    <property type="entry name" value="ZINC_FINGER_C2H2_1"/>
    <property type="match status" value="2"/>
</dbReference>
<gene>
    <name evidence="8" type="ORF">ACHHYP_16511</name>
</gene>
<comment type="subcellular location">
    <subcellularLocation>
        <location evidence="1">Cytoplasm</location>
    </subcellularLocation>
</comment>
<evidence type="ECO:0000259" key="7">
    <source>
        <dbReference type="PROSITE" id="PS50157"/>
    </source>
</evidence>
<name>A0A1V9Y6F1_ACHHY</name>
<evidence type="ECO:0000256" key="4">
    <source>
        <dbReference type="ARBA" id="ARBA00022860"/>
    </source>
</evidence>
<dbReference type="Pfam" id="PF00096">
    <property type="entry name" value="zf-C2H2"/>
    <property type="match status" value="1"/>
</dbReference>
<dbReference type="GO" id="GO:0007051">
    <property type="term" value="P:spindle organization"/>
    <property type="evidence" value="ECO:0007669"/>
    <property type="project" value="TreeGrafter"/>
</dbReference>